<feature type="transmembrane region" description="Helical" evidence="12">
    <location>
        <begin position="90"/>
        <end position="117"/>
    </location>
</feature>
<dbReference type="PANTHER" id="PTHR42985">
    <property type="entry name" value="SODIUM-COUPLED MONOCARBOXYLATE TRANSPORTER"/>
    <property type="match status" value="1"/>
</dbReference>
<dbReference type="GO" id="GO:0015293">
    <property type="term" value="F:symporter activity"/>
    <property type="evidence" value="ECO:0007669"/>
    <property type="project" value="TreeGrafter"/>
</dbReference>
<dbReference type="NCBIfam" id="TIGR00813">
    <property type="entry name" value="sss"/>
    <property type="match status" value="1"/>
</dbReference>
<feature type="transmembrane region" description="Helical" evidence="12">
    <location>
        <begin position="525"/>
        <end position="547"/>
    </location>
</feature>
<keyword evidence="8" id="KW-0406">Ion transport</keyword>
<keyword evidence="5 12" id="KW-0812">Transmembrane</keyword>
<protein>
    <recommendedName>
        <fullName evidence="15">Sodium-coupled monocarboxylate transporter 2</fullName>
    </recommendedName>
</protein>
<dbReference type="FunCoup" id="A0A7R8V443">
    <property type="interactions" value="12"/>
</dbReference>
<dbReference type="GO" id="GO:0006814">
    <property type="term" value="P:sodium ion transport"/>
    <property type="evidence" value="ECO:0007669"/>
    <property type="project" value="UniProtKB-KW"/>
</dbReference>
<keyword evidence="4" id="KW-1003">Cell membrane</keyword>
<evidence type="ECO:0008006" key="15">
    <source>
        <dbReference type="Google" id="ProtNLM"/>
    </source>
</evidence>
<feature type="transmembrane region" description="Helical" evidence="12">
    <location>
        <begin position="138"/>
        <end position="162"/>
    </location>
</feature>
<dbReference type="PANTHER" id="PTHR42985:SF46">
    <property type="entry name" value="FI02923P-RELATED"/>
    <property type="match status" value="1"/>
</dbReference>
<evidence type="ECO:0000256" key="10">
    <source>
        <dbReference type="ARBA" id="ARBA00023201"/>
    </source>
</evidence>
<reference evidence="13 14" key="1">
    <citation type="submission" date="2020-11" db="EMBL/GenBank/DDBJ databases">
        <authorList>
            <person name="Wallbank WR R."/>
            <person name="Pardo Diaz C."/>
            <person name="Kozak K."/>
            <person name="Martin S."/>
            <person name="Jiggins C."/>
            <person name="Moest M."/>
            <person name="Warren A I."/>
            <person name="Generalovic N T."/>
            <person name="Byers J.R.P. K."/>
            <person name="Montejo-Kovacevich G."/>
            <person name="Yen C E."/>
        </authorList>
    </citation>
    <scope>NUCLEOTIDE SEQUENCE [LARGE SCALE GENOMIC DNA]</scope>
</reference>
<accession>A0A7R8V443</accession>
<feature type="transmembrane region" description="Helical" evidence="12">
    <location>
        <begin position="23"/>
        <end position="42"/>
    </location>
</feature>
<keyword evidence="10" id="KW-0739">Sodium transport</keyword>
<dbReference type="Pfam" id="PF00474">
    <property type="entry name" value="SSF"/>
    <property type="match status" value="1"/>
</dbReference>
<dbReference type="InterPro" id="IPR001734">
    <property type="entry name" value="Na/solute_symporter"/>
</dbReference>
<feature type="transmembrane region" description="Helical" evidence="12">
    <location>
        <begin position="62"/>
        <end position="84"/>
    </location>
</feature>
<dbReference type="Gene3D" id="1.20.1730.10">
    <property type="entry name" value="Sodium/glucose cotransporter"/>
    <property type="match status" value="1"/>
</dbReference>
<comment type="similarity">
    <text evidence="2 11">Belongs to the sodium:solute symporter (SSF) (TC 2.A.21) family.</text>
</comment>
<dbReference type="OrthoDB" id="6132759at2759"/>
<dbReference type="CDD" id="cd11492">
    <property type="entry name" value="SLC5sbd_NIS-SMVT"/>
    <property type="match status" value="1"/>
</dbReference>
<evidence type="ECO:0000256" key="6">
    <source>
        <dbReference type="ARBA" id="ARBA00022989"/>
    </source>
</evidence>
<gene>
    <name evidence="13" type="ORF">HERILL_LOCUS14812</name>
</gene>
<keyword evidence="3" id="KW-0813">Transport</keyword>
<dbReference type="PROSITE" id="PS50283">
    <property type="entry name" value="NA_SOLUT_SYMP_3"/>
    <property type="match status" value="1"/>
</dbReference>
<keyword evidence="6 12" id="KW-1133">Transmembrane helix</keyword>
<name>A0A7R8V443_HERIL</name>
<feature type="transmembrane region" description="Helical" evidence="12">
    <location>
        <begin position="447"/>
        <end position="469"/>
    </location>
</feature>
<dbReference type="InterPro" id="IPR051163">
    <property type="entry name" value="Sodium:Solute_Symporter_SSF"/>
</dbReference>
<keyword evidence="9 12" id="KW-0472">Membrane</keyword>
<feature type="transmembrane region" description="Helical" evidence="12">
    <location>
        <begin position="390"/>
        <end position="411"/>
    </location>
</feature>
<feature type="transmembrane region" description="Helical" evidence="12">
    <location>
        <begin position="248"/>
        <end position="267"/>
    </location>
</feature>
<evidence type="ECO:0000256" key="4">
    <source>
        <dbReference type="ARBA" id="ARBA00022475"/>
    </source>
</evidence>
<evidence type="ECO:0000313" key="14">
    <source>
        <dbReference type="Proteomes" id="UP000594454"/>
    </source>
</evidence>
<sequence length="592" mass="65207">MNDTVIQKAIEHVSTLTFGRTDMIVFILLLMLSLGVGVYYAWCGRTSDTTDEYLLAERKLKVIPAAVSILASKISATTVMLLPVEIYTSGVQYVVTVLGMFIAVLVMVYVVTPVYYASINRNCYEYLELRFDKKTRQVATVSFLITVYLLMPVVLFIPSLAFSQVSGINVHTINGMVSAICVIYTMLGGVKAVVWTDFIQGMVIVGSAFIIAISGVHKVGGLGEVFTRASAGGRLDIFNFSLDVTVRVTFWSACFGGMIVWFGFLGINQSCVQRVIALPSLKHARNTLWIFFVGFCIITGLCCFNGMVMYAKYHDCDPITSKQVTKADKMMPFFVQDILGHIPGMAGLFISCVFSAGLSTLSANIHSLSGVVYFDYIRPFINHTEHKANIIMKSLVFVTGFYCIGAGFLVAKSPSILQLNITLASIAQGTMVGVFLLGMLFPRANSISAFIGSITSLSIMAWIIIGAQIKQWQGKVLQKMLPLRVDGCPATNATTLVDQFISLTTTPRSVNSHFEEGFSVFKLSFMWFALLGALIVWIVAVPLSFIIGKNDTNKLNQNLISPVARFMIPKEYRCEEVPQDDICKKIELKSVE</sequence>
<evidence type="ECO:0000256" key="5">
    <source>
        <dbReference type="ARBA" id="ARBA00022692"/>
    </source>
</evidence>
<evidence type="ECO:0000313" key="13">
    <source>
        <dbReference type="EMBL" id="CAD7092453.1"/>
    </source>
</evidence>
<proteinExistence type="inferred from homology"/>
<organism evidence="13 14">
    <name type="scientific">Hermetia illucens</name>
    <name type="common">Black soldier fly</name>
    <dbReference type="NCBI Taxonomy" id="343691"/>
    <lineage>
        <taxon>Eukaryota</taxon>
        <taxon>Metazoa</taxon>
        <taxon>Ecdysozoa</taxon>
        <taxon>Arthropoda</taxon>
        <taxon>Hexapoda</taxon>
        <taxon>Insecta</taxon>
        <taxon>Pterygota</taxon>
        <taxon>Neoptera</taxon>
        <taxon>Endopterygota</taxon>
        <taxon>Diptera</taxon>
        <taxon>Brachycera</taxon>
        <taxon>Stratiomyomorpha</taxon>
        <taxon>Stratiomyidae</taxon>
        <taxon>Hermetiinae</taxon>
        <taxon>Hermetia</taxon>
    </lineage>
</organism>
<evidence type="ECO:0000256" key="12">
    <source>
        <dbReference type="SAM" id="Phobius"/>
    </source>
</evidence>
<feature type="transmembrane region" description="Helical" evidence="12">
    <location>
        <begin position="194"/>
        <end position="216"/>
    </location>
</feature>
<dbReference type="GO" id="GO:0005886">
    <property type="term" value="C:plasma membrane"/>
    <property type="evidence" value="ECO:0007669"/>
    <property type="project" value="UniProtKB-SubCell"/>
</dbReference>
<dbReference type="OMA" id="LLMFMSC"/>
<dbReference type="EMBL" id="LR899014">
    <property type="protein sequence ID" value="CAD7092453.1"/>
    <property type="molecule type" value="Genomic_DNA"/>
</dbReference>
<dbReference type="InParanoid" id="A0A7R8V443"/>
<feature type="transmembrane region" description="Helical" evidence="12">
    <location>
        <begin position="168"/>
        <end position="187"/>
    </location>
</feature>
<evidence type="ECO:0000256" key="9">
    <source>
        <dbReference type="ARBA" id="ARBA00023136"/>
    </source>
</evidence>
<feature type="transmembrane region" description="Helical" evidence="12">
    <location>
        <begin position="338"/>
        <end position="358"/>
    </location>
</feature>
<keyword evidence="14" id="KW-1185">Reference proteome</keyword>
<feature type="transmembrane region" description="Helical" evidence="12">
    <location>
        <begin position="417"/>
        <end position="440"/>
    </location>
</feature>
<dbReference type="Proteomes" id="UP000594454">
    <property type="component" value="Chromosome 6"/>
</dbReference>
<keyword evidence="7" id="KW-0915">Sodium</keyword>
<feature type="transmembrane region" description="Helical" evidence="12">
    <location>
        <begin position="288"/>
        <end position="311"/>
    </location>
</feature>
<evidence type="ECO:0000256" key="1">
    <source>
        <dbReference type="ARBA" id="ARBA00004651"/>
    </source>
</evidence>
<evidence type="ECO:0000256" key="11">
    <source>
        <dbReference type="RuleBase" id="RU362091"/>
    </source>
</evidence>
<evidence type="ECO:0000256" key="8">
    <source>
        <dbReference type="ARBA" id="ARBA00023065"/>
    </source>
</evidence>
<dbReference type="InterPro" id="IPR038377">
    <property type="entry name" value="Na/Glc_symporter_sf"/>
</dbReference>
<dbReference type="AlphaFoldDB" id="A0A7R8V443"/>
<comment type="subcellular location">
    <subcellularLocation>
        <location evidence="1">Cell membrane</location>
        <topology evidence="1">Multi-pass membrane protein</topology>
    </subcellularLocation>
</comment>
<evidence type="ECO:0000256" key="7">
    <source>
        <dbReference type="ARBA" id="ARBA00023053"/>
    </source>
</evidence>
<evidence type="ECO:0000256" key="2">
    <source>
        <dbReference type="ARBA" id="ARBA00006434"/>
    </source>
</evidence>
<evidence type="ECO:0000256" key="3">
    <source>
        <dbReference type="ARBA" id="ARBA00022448"/>
    </source>
</evidence>